<evidence type="ECO:0000256" key="1">
    <source>
        <dbReference type="ARBA" id="ARBA00004651"/>
    </source>
</evidence>
<comment type="caution">
    <text evidence="10">The sequence shown here is derived from an EMBL/GenBank/DDBJ whole genome shotgun (WGS) entry which is preliminary data.</text>
</comment>
<feature type="transmembrane region" description="Helical" evidence="8">
    <location>
        <begin position="328"/>
        <end position="348"/>
    </location>
</feature>
<gene>
    <name evidence="10" type="ORF">CKO31_05180</name>
</gene>
<dbReference type="NCBIfam" id="NF009309">
    <property type="entry name" value="PRK12666.1"/>
    <property type="match status" value="1"/>
</dbReference>
<comment type="similarity">
    <text evidence="2">Belongs to the CPA3 antiporters (TC 2.A.63) subunit D family.</text>
</comment>
<keyword evidence="11" id="KW-1185">Reference proteome</keyword>
<feature type="transmembrane region" description="Helical" evidence="8">
    <location>
        <begin position="204"/>
        <end position="231"/>
    </location>
</feature>
<dbReference type="Proteomes" id="UP000748752">
    <property type="component" value="Unassembled WGS sequence"/>
</dbReference>
<feature type="transmembrane region" description="Helical" evidence="8">
    <location>
        <begin position="490"/>
        <end position="516"/>
    </location>
</feature>
<feature type="transmembrane region" description="Helical" evidence="8">
    <location>
        <begin position="369"/>
        <end position="390"/>
    </location>
</feature>
<dbReference type="RefSeq" id="WP_200234698.1">
    <property type="nucleotide sequence ID" value="NZ_NRRV01000008.1"/>
</dbReference>
<sequence length="539" mass="56024">MSQAVILPLLLPLAAAILLLLTRRRISLRVRRGLNLGVSVLELLAVLWLLVLVSGEGILVYQVGDWPAPYGISLVADRLSVWMLLITALLACCALYYAVQGTDRGSRHFHPLFQLQLFGLNGAFLTGDLFNLFVFFEVLLLASYGLLLHGGGRARVRAGLHFVVLNLAGSTLFLFAVGTLYGVLGTLSMADLASRVADTAPADVGIVRAAGLLLFTVFALKAALVPLYLWLPAAYAGTSAPVAALFAIMTKVGAYAILRVETLIFGDTAGPLAHLIEPVLLPLALATLGVAVLGVLAAQGLRRQTAYLVVLSVGTLLTAFALGTRDGIAAGLYYLPHSTFAAAALFLLADVIARGRGAMGDRLEPGPAVPAAPLVGGLFFLAAVLIAGLPPLSGFLGKWMLLQAALERPAMPWIFALVLTAGLLTIVALARTGSMLFYRAAAGGGDASALALVSGLASAVGRDDPSQRSDGWRCDIGAPAMRAGPDWKRLAPVLALTGLCLVLVAAAGPVTAFTAATADALLAPERYIEAVLGGVVGGR</sequence>
<name>A0ABS1CE22_9GAMM</name>
<evidence type="ECO:0000256" key="4">
    <source>
        <dbReference type="ARBA" id="ARBA00022692"/>
    </source>
</evidence>
<evidence type="ECO:0000256" key="7">
    <source>
        <dbReference type="RuleBase" id="RU000320"/>
    </source>
</evidence>
<evidence type="ECO:0000256" key="8">
    <source>
        <dbReference type="SAM" id="Phobius"/>
    </source>
</evidence>
<feature type="transmembrane region" description="Helical" evidence="8">
    <location>
        <begin position="79"/>
        <end position="97"/>
    </location>
</feature>
<evidence type="ECO:0000313" key="11">
    <source>
        <dbReference type="Proteomes" id="UP000748752"/>
    </source>
</evidence>
<evidence type="ECO:0000256" key="5">
    <source>
        <dbReference type="ARBA" id="ARBA00022989"/>
    </source>
</evidence>
<feature type="transmembrane region" description="Helical" evidence="8">
    <location>
        <begin position="162"/>
        <end position="184"/>
    </location>
</feature>
<keyword evidence="3" id="KW-1003">Cell membrane</keyword>
<evidence type="ECO:0000259" key="9">
    <source>
        <dbReference type="Pfam" id="PF00361"/>
    </source>
</evidence>
<dbReference type="InterPro" id="IPR001750">
    <property type="entry name" value="ND/Mrp_TM"/>
</dbReference>
<feature type="transmembrane region" description="Helical" evidence="8">
    <location>
        <begin position="305"/>
        <end position="322"/>
    </location>
</feature>
<feature type="transmembrane region" description="Helical" evidence="8">
    <location>
        <begin position="109"/>
        <end position="126"/>
    </location>
</feature>
<feature type="transmembrane region" description="Helical" evidence="8">
    <location>
        <begin position="132"/>
        <end position="150"/>
    </location>
</feature>
<proteinExistence type="inferred from homology"/>
<dbReference type="PANTHER" id="PTHR42703">
    <property type="entry name" value="NADH DEHYDROGENASE"/>
    <property type="match status" value="1"/>
</dbReference>
<evidence type="ECO:0000256" key="3">
    <source>
        <dbReference type="ARBA" id="ARBA00022475"/>
    </source>
</evidence>
<accession>A0ABS1CE22</accession>
<evidence type="ECO:0000313" key="10">
    <source>
        <dbReference type="EMBL" id="MBK1630143.1"/>
    </source>
</evidence>
<protein>
    <submittedName>
        <fullName evidence="10">Monovalent cation/H+ antiporter subunit D</fullName>
    </submittedName>
</protein>
<organism evidence="10 11">
    <name type="scientific">Thiohalocapsa halophila</name>
    <dbReference type="NCBI Taxonomy" id="69359"/>
    <lineage>
        <taxon>Bacteria</taxon>
        <taxon>Pseudomonadati</taxon>
        <taxon>Pseudomonadota</taxon>
        <taxon>Gammaproteobacteria</taxon>
        <taxon>Chromatiales</taxon>
        <taxon>Chromatiaceae</taxon>
        <taxon>Thiohalocapsa</taxon>
    </lineage>
</organism>
<dbReference type="InterPro" id="IPR003918">
    <property type="entry name" value="NADH_UbQ_OxRdtase"/>
</dbReference>
<evidence type="ECO:0000256" key="2">
    <source>
        <dbReference type="ARBA" id="ARBA00005346"/>
    </source>
</evidence>
<keyword evidence="5 8" id="KW-1133">Transmembrane helix</keyword>
<keyword evidence="6 8" id="KW-0472">Membrane</keyword>
<feature type="transmembrane region" description="Helical" evidence="8">
    <location>
        <begin position="6"/>
        <end position="22"/>
    </location>
</feature>
<dbReference type="PRINTS" id="PR01437">
    <property type="entry name" value="NUOXDRDTASE4"/>
</dbReference>
<evidence type="ECO:0000256" key="6">
    <source>
        <dbReference type="ARBA" id="ARBA00023136"/>
    </source>
</evidence>
<feature type="transmembrane region" description="Helical" evidence="8">
    <location>
        <begin position="34"/>
        <end position="59"/>
    </location>
</feature>
<dbReference type="EMBL" id="NRRV01000008">
    <property type="protein sequence ID" value="MBK1630143.1"/>
    <property type="molecule type" value="Genomic_DNA"/>
</dbReference>
<feature type="transmembrane region" description="Helical" evidence="8">
    <location>
        <begin position="238"/>
        <end position="258"/>
    </location>
</feature>
<dbReference type="PANTHER" id="PTHR42703:SF1">
    <property type="entry name" value="NA(+)_H(+) ANTIPORTER SUBUNIT D1"/>
    <property type="match status" value="1"/>
</dbReference>
<feature type="transmembrane region" description="Helical" evidence="8">
    <location>
        <begin position="278"/>
        <end position="298"/>
    </location>
</feature>
<comment type="subcellular location">
    <subcellularLocation>
        <location evidence="1">Cell membrane</location>
        <topology evidence="1">Multi-pass membrane protein</topology>
    </subcellularLocation>
    <subcellularLocation>
        <location evidence="7">Membrane</location>
        <topology evidence="7">Multi-pass membrane protein</topology>
    </subcellularLocation>
</comment>
<feature type="domain" description="NADH:quinone oxidoreductase/Mrp antiporter transmembrane" evidence="9">
    <location>
        <begin position="127"/>
        <end position="423"/>
    </location>
</feature>
<dbReference type="InterPro" id="IPR050586">
    <property type="entry name" value="CPA3_Na-H_Antiporter_D"/>
</dbReference>
<keyword evidence="4 7" id="KW-0812">Transmembrane</keyword>
<feature type="transmembrane region" description="Helical" evidence="8">
    <location>
        <begin position="410"/>
        <end position="430"/>
    </location>
</feature>
<reference evidence="10 11" key="1">
    <citation type="journal article" date="2020" name="Microorganisms">
        <title>Osmotic Adaptation and Compatible Solute Biosynthesis of Phototrophic Bacteria as Revealed from Genome Analyses.</title>
        <authorList>
            <person name="Imhoff J.F."/>
            <person name="Rahn T."/>
            <person name="Kunzel S."/>
            <person name="Keller A."/>
            <person name="Neulinger S.C."/>
        </authorList>
    </citation>
    <scope>NUCLEOTIDE SEQUENCE [LARGE SCALE GENOMIC DNA]</scope>
    <source>
        <strain evidence="10 11">DSM 6210</strain>
    </source>
</reference>
<dbReference type="Pfam" id="PF00361">
    <property type="entry name" value="Proton_antipo_M"/>
    <property type="match status" value="1"/>
</dbReference>